<dbReference type="Pfam" id="PF07992">
    <property type="entry name" value="Pyr_redox_2"/>
    <property type="match status" value="1"/>
</dbReference>
<keyword evidence="5" id="KW-0503">Monooxygenase</keyword>
<evidence type="ECO:0000313" key="6">
    <source>
        <dbReference type="Proteomes" id="UP000256328"/>
    </source>
</evidence>
<evidence type="ECO:0000256" key="1">
    <source>
        <dbReference type="ARBA" id="ARBA00022630"/>
    </source>
</evidence>
<keyword evidence="3" id="KW-0560">Oxidoreductase</keyword>
<dbReference type="InterPro" id="IPR023753">
    <property type="entry name" value="FAD/NAD-binding_dom"/>
</dbReference>
<accession>A0A3D8SZU4</accession>
<organism evidence="5 6">
    <name type="scientific">Coleophoma crateriformis</name>
    <dbReference type="NCBI Taxonomy" id="565419"/>
    <lineage>
        <taxon>Eukaryota</taxon>
        <taxon>Fungi</taxon>
        <taxon>Dikarya</taxon>
        <taxon>Ascomycota</taxon>
        <taxon>Pezizomycotina</taxon>
        <taxon>Leotiomycetes</taxon>
        <taxon>Helotiales</taxon>
        <taxon>Dermateaceae</taxon>
        <taxon>Coleophoma</taxon>
    </lineage>
</organism>
<comment type="caution">
    <text evidence="5">The sequence shown here is derived from an EMBL/GenBank/DDBJ whole genome shotgun (WGS) entry which is preliminary data.</text>
</comment>
<gene>
    <name evidence="5" type="ORF">BP5796_01208</name>
</gene>
<dbReference type="OrthoDB" id="2915840at2759"/>
<proteinExistence type="predicted"/>
<keyword evidence="2" id="KW-0274">FAD</keyword>
<keyword evidence="6" id="KW-1185">Reference proteome</keyword>
<evidence type="ECO:0000259" key="4">
    <source>
        <dbReference type="Pfam" id="PF07992"/>
    </source>
</evidence>
<dbReference type="AlphaFoldDB" id="A0A3D8SZU4"/>
<dbReference type="SUPFAM" id="SSF51905">
    <property type="entry name" value="FAD/NAD(P)-binding domain"/>
    <property type="match status" value="1"/>
</dbReference>
<dbReference type="Proteomes" id="UP000256328">
    <property type="component" value="Unassembled WGS sequence"/>
</dbReference>
<evidence type="ECO:0000313" key="5">
    <source>
        <dbReference type="EMBL" id="RDW91814.1"/>
    </source>
</evidence>
<evidence type="ECO:0000256" key="2">
    <source>
        <dbReference type="ARBA" id="ARBA00022827"/>
    </source>
</evidence>
<dbReference type="InterPro" id="IPR036188">
    <property type="entry name" value="FAD/NAD-bd_sf"/>
</dbReference>
<dbReference type="PANTHER" id="PTHR23023">
    <property type="entry name" value="DIMETHYLANILINE MONOOXYGENASE"/>
    <property type="match status" value="1"/>
</dbReference>
<feature type="domain" description="FAD/NAD(P)-binding" evidence="4">
    <location>
        <begin position="11"/>
        <end position="225"/>
    </location>
</feature>
<reference evidence="5 6" key="1">
    <citation type="journal article" date="2018" name="IMA Fungus">
        <title>IMA Genome-F 9: Draft genome sequence of Annulohypoxylon stygium, Aspergillus mulundensis, Berkeleyomyces basicola (syn. Thielaviopsis basicola), Ceratocystis smalleyi, two Cercospora beticola strains, Coleophoma cylindrospora, Fusarium fracticaudum, Phialophora cf. hyalina, and Morchella septimelata.</title>
        <authorList>
            <person name="Wingfield B.D."/>
            <person name="Bills G.F."/>
            <person name="Dong Y."/>
            <person name="Huang W."/>
            <person name="Nel W.J."/>
            <person name="Swalarsk-Parry B.S."/>
            <person name="Vaghefi N."/>
            <person name="Wilken P.M."/>
            <person name="An Z."/>
            <person name="de Beer Z.W."/>
            <person name="De Vos L."/>
            <person name="Chen L."/>
            <person name="Duong T.A."/>
            <person name="Gao Y."/>
            <person name="Hammerbacher A."/>
            <person name="Kikkert J.R."/>
            <person name="Li Y."/>
            <person name="Li H."/>
            <person name="Li K."/>
            <person name="Li Q."/>
            <person name="Liu X."/>
            <person name="Ma X."/>
            <person name="Naidoo K."/>
            <person name="Pethybridge S.J."/>
            <person name="Sun J."/>
            <person name="Steenkamp E.T."/>
            <person name="van der Nest M.A."/>
            <person name="van Wyk S."/>
            <person name="Wingfield M.J."/>
            <person name="Xiong C."/>
            <person name="Yue Q."/>
            <person name="Zhang X."/>
        </authorList>
    </citation>
    <scope>NUCLEOTIDE SEQUENCE [LARGE SCALE GENOMIC DNA]</scope>
    <source>
        <strain evidence="5 6">BP5796</strain>
    </source>
</reference>
<protein>
    <submittedName>
        <fullName evidence="5">Dimethylaniline monooxygenase</fullName>
    </submittedName>
</protein>
<dbReference type="PRINTS" id="PR00411">
    <property type="entry name" value="PNDRDTASEI"/>
</dbReference>
<dbReference type="Gene3D" id="3.50.50.60">
    <property type="entry name" value="FAD/NAD(P)-binding domain"/>
    <property type="match status" value="1"/>
</dbReference>
<keyword evidence="1" id="KW-0285">Flavoprotein</keyword>
<dbReference type="EMBL" id="PDLN01000002">
    <property type="protein sequence ID" value="RDW91814.1"/>
    <property type="molecule type" value="Genomic_DNA"/>
</dbReference>
<evidence type="ECO:0000256" key="3">
    <source>
        <dbReference type="ARBA" id="ARBA00023002"/>
    </source>
</evidence>
<dbReference type="GO" id="GO:0004497">
    <property type="term" value="F:monooxygenase activity"/>
    <property type="evidence" value="ECO:0007669"/>
    <property type="project" value="UniProtKB-KW"/>
</dbReference>
<dbReference type="InterPro" id="IPR050346">
    <property type="entry name" value="FMO-like"/>
</dbReference>
<name>A0A3D8SZU4_9HELO</name>
<dbReference type="PRINTS" id="PR00368">
    <property type="entry name" value="FADPNR"/>
</dbReference>
<sequence>MAIKLEEQSVKILIIGAGVGGLCAAKTYLELAPELDLVLLDAKKTLGGVWAAESCYDGLKTNNLLGSYEFSDFPLDEKYGVKPDQHIPGTTLHKYFTDFAEHYDIARRIQLNTRVFEAEKLETGGWKILAQRANVDGSTTDIRYTCEKLIVSTGLSSTPNPICIPGQQDFDKIIVPHGELTQHSPALIKDPAIETVTVLGGSKTGYDCVHLFASEGKKVEWIIRKSGAGPVWMTEGYVTLGPFRIMLERLATTRFLTWFSPCIWGDADGFGGIRKFLNRTRLGRYLMHNFWEKLRWDVVDGNGYRKDPALAGLEPDERWRNTDLNVDEKKLTMPSMFWTARVGILNYTTDIHQYLRSGQVTIHRKDISHLSEAGTIHFTDETKVHTDALIAITGWKLASTIKYKPDGLDASIGIPSASHTVDEKTFWHSLDSKADAEIFRQFPYLQQAPKKELPLQQPVTPFRLYRGIAPPGLTAQGDHTLIFLKMVASTSNMIVAEVQALWAYAYLEGKLDINKKDVYWQTALLSRFGKRRYPCGFGAWYPEFVYDSIPYADMLLQDLGLGSRRKMSMLKEMFEGYTIHDYFGVRREWHKLQLQKKPA</sequence>